<dbReference type="PANTHER" id="PTHR28663">
    <property type="entry name" value="COILED-COIL DOMAIN-CONTAINING PROTEIN 173"/>
    <property type="match status" value="1"/>
</dbReference>
<feature type="non-terminal residue" evidence="4">
    <location>
        <position position="523"/>
    </location>
</feature>
<accession>A0A1A6H017</accession>
<dbReference type="GO" id="GO:0005879">
    <property type="term" value="C:axonemal microtubule"/>
    <property type="evidence" value="ECO:0007669"/>
    <property type="project" value="TreeGrafter"/>
</dbReference>
<comment type="caution">
    <text evidence="4">The sequence shown here is derived from an EMBL/GenBank/DDBJ whole genome shotgun (WGS) entry which is preliminary data.</text>
</comment>
<gene>
    <name evidence="4" type="ORF">A6R68_00514</name>
</gene>
<name>A0A1A6H017_NEOLE</name>
<feature type="domain" description="Trichohyalin-plectin-homology" evidence="3">
    <location>
        <begin position="125"/>
        <end position="451"/>
    </location>
</feature>
<reference evidence="4 5" key="1">
    <citation type="submission" date="2016-06" db="EMBL/GenBank/DDBJ databases">
        <title>The Draft Genome Sequence and Annotation of the Desert Woodrat Neotoma lepida.</title>
        <authorList>
            <person name="Campbell M."/>
            <person name="Oakeson K.F."/>
            <person name="Yandell M."/>
            <person name="Halpert J.R."/>
            <person name="Dearing D."/>
        </authorList>
    </citation>
    <scope>NUCLEOTIDE SEQUENCE [LARGE SCALE GENOMIC DNA]</scope>
    <source>
        <strain evidence="4">417</strain>
        <tissue evidence="4">Liver</tissue>
    </source>
</reference>
<organism evidence="4 5">
    <name type="scientific">Neotoma lepida</name>
    <name type="common">Desert woodrat</name>
    <dbReference type="NCBI Taxonomy" id="56216"/>
    <lineage>
        <taxon>Eukaryota</taxon>
        <taxon>Metazoa</taxon>
        <taxon>Chordata</taxon>
        <taxon>Craniata</taxon>
        <taxon>Vertebrata</taxon>
        <taxon>Euteleostomi</taxon>
        <taxon>Mammalia</taxon>
        <taxon>Eutheria</taxon>
        <taxon>Euarchontoglires</taxon>
        <taxon>Glires</taxon>
        <taxon>Rodentia</taxon>
        <taxon>Myomorpha</taxon>
        <taxon>Muroidea</taxon>
        <taxon>Cricetidae</taxon>
        <taxon>Neotominae</taxon>
        <taxon>Neotoma</taxon>
    </lineage>
</organism>
<dbReference type="PANTHER" id="PTHR28663:SF1">
    <property type="entry name" value="CILIA- AND FLAGELLA- ASSOCIATED PROTEIN 210"/>
    <property type="match status" value="1"/>
</dbReference>
<dbReference type="InterPro" id="IPR043597">
    <property type="entry name" value="TPH_dom"/>
</dbReference>
<keyword evidence="5" id="KW-1185">Reference proteome</keyword>
<dbReference type="AlphaFoldDB" id="A0A1A6H017"/>
<evidence type="ECO:0000313" key="4">
    <source>
        <dbReference type="EMBL" id="OBS70957.1"/>
    </source>
</evidence>
<dbReference type="Proteomes" id="UP000092124">
    <property type="component" value="Unassembled WGS sequence"/>
</dbReference>
<protein>
    <recommendedName>
        <fullName evidence="3">Trichohyalin-plectin-homology domain-containing protein</fullName>
    </recommendedName>
</protein>
<evidence type="ECO:0000259" key="3">
    <source>
        <dbReference type="Pfam" id="PF13868"/>
    </source>
</evidence>
<evidence type="ECO:0000256" key="1">
    <source>
        <dbReference type="ARBA" id="ARBA00023054"/>
    </source>
</evidence>
<feature type="coiled-coil region" evidence="2">
    <location>
        <begin position="32"/>
        <end position="104"/>
    </location>
</feature>
<dbReference type="InterPro" id="IPR039986">
    <property type="entry name" value="CFAP210"/>
</dbReference>
<evidence type="ECO:0000256" key="2">
    <source>
        <dbReference type="SAM" id="Coils"/>
    </source>
</evidence>
<dbReference type="Pfam" id="PF13868">
    <property type="entry name" value="TPH"/>
    <property type="match status" value="1"/>
</dbReference>
<dbReference type="OrthoDB" id="331765at2759"/>
<evidence type="ECO:0000313" key="5">
    <source>
        <dbReference type="Proteomes" id="UP000092124"/>
    </source>
</evidence>
<dbReference type="STRING" id="56216.A0A1A6H017"/>
<sequence length="523" mass="62733">MKNSEKDEIPYPPLLPSKVDLQQVTIIPHTEWERIRDSLDKLSREAAALRAERTAKKKMHIQSQEMVKHWTNTYAGMKEQKLRAKQKRDEEIETERQILDLEEEIYKQGERKKAIEHAKQYQFYQTERMKSFHSGLLLSKVMKERDAQIQFKKNSVKSDKKWEEQLKLNIEKAIKQEQEKEEKQRRERVALAEDHLKQIKEREEEEEKRKINEEKDAEEIKRQNLLYEIEMKKKLSKKQEEIDESRKLFFDHMRDKNIIRAVEQQQQEEEDEKIRKFIKAKKQLFRMIWQMLMEERRERINNFLSELMKEKLDTEDLLFARDIAEAEAELERREKEKCEKTQAELKAIADYRASVMKIKEEEERQRKIDAKEQLMAVLKADKIFQELEKEKKLKVSKEKREIQDVHVQQMAINKFNAQQSKEEELDYWRQSEALAAEKEEEFQKYAREVIKFESESSKKYTYPLVKAVQEGVGGGRGPPFVGRGGIRPSYQTKDVTGVQLPFYNSQGSKYNDFQKSKRRLGFT</sequence>
<proteinExistence type="predicted"/>
<dbReference type="EMBL" id="LZPO01066264">
    <property type="protein sequence ID" value="OBS70957.1"/>
    <property type="molecule type" value="Genomic_DNA"/>
</dbReference>
<keyword evidence="1 2" id="KW-0175">Coiled coil</keyword>
<feature type="coiled-coil region" evidence="2">
    <location>
        <begin position="163"/>
        <end position="223"/>
    </location>
</feature>